<keyword evidence="4" id="KW-1003">Cell membrane</keyword>
<organism evidence="10 11">
    <name type="scientific">Amycolatopsis samaneae</name>
    <dbReference type="NCBI Taxonomy" id="664691"/>
    <lineage>
        <taxon>Bacteria</taxon>
        <taxon>Bacillati</taxon>
        <taxon>Actinomycetota</taxon>
        <taxon>Actinomycetes</taxon>
        <taxon>Pseudonocardiales</taxon>
        <taxon>Pseudonocardiaceae</taxon>
        <taxon>Amycolatopsis</taxon>
    </lineage>
</organism>
<feature type="transmembrane region" description="Helical" evidence="9">
    <location>
        <begin position="239"/>
        <end position="260"/>
    </location>
</feature>
<evidence type="ECO:0000313" key="11">
    <source>
        <dbReference type="Proteomes" id="UP001597419"/>
    </source>
</evidence>
<dbReference type="InterPro" id="IPR017588">
    <property type="entry name" value="UacT-like"/>
</dbReference>
<evidence type="ECO:0000256" key="6">
    <source>
        <dbReference type="ARBA" id="ARBA00022989"/>
    </source>
</evidence>
<gene>
    <name evidence="10" type="ORF">ACFSYJ_01015</name>
</gene>
<evidence type="ECO:0000256" key="4">
    <source>
        <dbReference type="ARBA" id="ARBA00022475"/>
    </source>
</evidence>
<dbReference type="EMBL" id="JBHUKU010000001">
    <property type="protein sequence ID" value="MFD2457153.1"/>
    <property type="molecule type" value="Genomic_DNA"/>
</dbReference>
<evidence type="ECO:0000256" key="7">
    <source>
        <dbReference type="ARBA" id="ARBA00023136"/>
    </source>
</evidence>
<name>A0ABW5G6R9_9PSEU</name>
<reference evidence="11" key="1">
    <citation type="journal article" date="2019" name="Int. J. Syst. Evol. Microbiol.">
        <title>The Global Catalogue of Microorganisms (GCM) 10K type strain sequencing project: providing services to taxonomists for standard genome sequencing and annotation.</title>
        <authorList>
            <consortium name="The Broad Institute Genomics Platform"/>
            <consortium name="The Broad Institute Genome Sequencing Center for Infectious Disease"/>
            <person name="Wu L."/>
            <person name="Ma J."/>
        </authorList>
    </citation>
    <scope>NUCLEOTIDE SEQUENCE [LARGE SCALE GENOMIC DNA]</scope>
    <source>
        <strain evidence="11">CGMCC 4.7643</strain>
    </source>
</reference>
<feature type="region of interest" description="Disordered" evidence="8">
    <location>
        <begin position="446"/>
        <end position="469"/>
    </location>
</feature>
<keyword evidence="3" id="KW-0813">Transport</keyword>
<comment type="similarity">
    <text evidence="2">Belongs to the nucleobase:cation symporter-2 (NCS2) (TC 2.A.40) family.</text>
</comment>
<evidence type="ECO:0000256" key="9">
    <source>
        <dbReference type="SAM" id="Phobius"/>
    </source>
</evidence>
<keyword evidence="5 9" id="KW-0812">Transmembrane</keyword>
<feature type="transmembrane region" description="Helical" evidence="9">
    <location>
        <begin position="172"/>
        <end position="192"/>
    </location>
</feature>
<keyword evidence="7 9" id="KW-0472">Membrane</keyword>
<evidence type="ECO:0000256" key="8">
    <source>
        <dbReference type="SAM" id="MobiDB-lite"/>
    </source>
</evidence>
<feature type="transmembrane region" description="Helical" evidence="9">
    <location>
        <begin position="112"/>
        <end position="131"/>
    </location>
</feature>
<keyword evidence="6 9" id="KW-1133">Transmembrane helix</keyword>
<keyword evidence="11" id="KW-1185">Reference proteome</keyword>
<comment type="subcellular location">
    <subcellularLocation>
        <location evidence="1">Cell membrane</location>
        <topology evidence="1">Multi-pass membrane protein</topology>
    </subcellularLocation>
</comment>
<feature type="transmembrane region" description="Helical" evidence="9">
    <location>
        <begin position="199"/>
        <end position="219"/>
    </location>
</feature>
<dbReference type="InterPro" id="IPR006043">
    <property type="entry name" value="NCS2"/>
</dbReference>
<evidence type="ECO:0000256" key="2">
    <source>
        <dbReference type="ARBA" id="ARBA00008821"/>
    </source>
</evidence>
<dbReference type="RefSeq" id="WP_345402284.1">
    <property type="nucleotide sequence ID" value="NZ_BAABHG010000013.1"/>
</dbReference>
<feature type="transmembrane region" description="Helical" evidence="9">
    <location>
        <begin position="351"/>
        <end position="372"/>
    </location>
</feature>
<protein>
    <submittedName>
        <fullName evidence="10">Nucleobase:cation symporter-2 family protein</fullName>
    </submittedName>
</protein>
<feature type="compositionally biased region" description="Low complexity" evidence="8">
    <location>
        <begin position="446"/>
        <end position="455"/>
    </location>
</feature>
<feature type="transmembrane region" description="Helical" evidence="9">
    <location>
        <begin position="87"/>
        <end position="106"/>
    </location>
</feature>
<evidence type="ECO:0000256" key="5">
    <source>
        <dbReference type="ARBA" id="ARBA00022692"/>
    </source>
</evidence>
<dbReference type="PROSITE" id="PS01116">
    <property type="entry name" value="XANTH_URACIL_PERMASE"/>
    <property type="match status" value="1"/>
</dbReference>
<evidence type="ECO:0000256" key="1">
    <source>
        <dbReference type="ARBA" id="ARBA00004651"/>
    </source>
</evidence>
<comment type="caution">
    <text evidence="10">The sequence shown here is derived from an EMBL/GenBank/DDBJ whole genome shotgun (WGS) entry which is preliminary data.</text>
</comment>
<dbReference type="PANTHER" id="PTHR42810">
    <property type="entry name" value="PURINE PERMEASE C1399.01C-RELATED"/>
    <property type="match status" value="1"/>
</dbReference>
<dbReference type="NCBIfam" id="NF037981">
    <property type="entry name" value="NCS2_1"/>
    <property type="match status" value="1"/>
</dbReference>
<dbReference type="Pfam" id="PF00860">
    <property type="entry name" value="Xan_ur_permease"/>
    <property type="match status" value="1"/>
</dbReference>
<dbReference type="NCBIfam" id="TIGR00801">
    <property type="entry name" value="ncs2"/>
    <property type="match status" value="1"/>
</dbReference>
<dbReference type="InterPro" id="IPR006042">
    <property type="entry name" value="Xan_ur_permease"/>
</dbReference>
<proteinExistence type="inferred from homology"/>
<dbReference type="PANTHER" id="PTHR42810:SF4">
    <property type="entry name" value="URIC ACID TRANSPORTER UACT"/>
    <property type="match status" value="1"/>
</dbReference>
<feature type="transmembrane region" description="Helical" evidence="9">
    <location>
        <begin position="326"/>
        <end position="345"/>
    </location>
</feature>
<dbReference type="Proteomes" id="UP001597419">
    <property type="component" value="Unassembled WGS sequence"/>
</dbReference>
<feature type="transmembrane region" description="Helical" evidence="9">
    <location>
        <begin position="138"/>
        <end position="160"/>
    </location>
</feature>
<feature type="transmembrane region" description="Helical" evidence="9">
    <location>
        <begin position="412"/>
        <end position="435"/>
    </location>
</feature>
<accession>A0ABW5G6R9</accession>
<evidence type="ECO:0000256" key="3">
    <source>
        <dbReference type="ARBA" id="ARBA00022448"/>
    </source>
</evidence>
<feature type="transmembrane region" description="Helical" evidence="9">
    <location>
        <begin position="384"/>
        <end position="406"/>
    </location>
</feature>
<feature type="transmembrane region" description="Helical" evidence="9">
    <location>
        <begin position="33"/>
        <end position="52"/>
    </location>
</feature>
<feature type="transmembrane region" description="Helical" evidence="9">
    <location>
        <begin position="58"/>
        <end position="75"/>
    </location>
</feature>
<sequence>MRIPQFRKAARRLRPEDERPPVRRQVVYGLQHILSMYGGVIAVPLIIGGATGLPPERIALLVTAALFVSGAATILQTVGIPFFGSQLPLVQGATFASVATMTAIAARGGGLPSVFGSIIVASLVGLVLSPFFSQLIRFFPPVVTGTIITVIGISLLPVSFRWAMGGTAGTPGYGSVGNIALAGLTLLIVLLVSRLLQGLLSRLSILLGIVAGTLAAFALGKADFSGVGHGPVVAVPELLPFGAPVFSVSAIVSMTVVILVTMIETTADIVALGEIVGTEVSPRRVGDGLRADMLSSAVAPLFGSFPCTAFAQNVGLVALTRVKSRYVVATGGLILVVLGLLPVLGRVAAAIPQPVLGGAGIVLFGMVAASGIRTLAKVDYEHNLNLVLVATALGFGIIPIAVPEFWSHFPGWFATIMDSGISSASVVAVLLNLAFNEIRGRRAAGPSTVAAAPSPGAVPPRTDGPDTTG</sequence>
<evidence type="ECO:0000313" key="10">
    <source>
        <dbReference type="EMBL" id="MFD2457153.1"/>
    </source>
</evidence>
<dbReference type="NCBIfam" id="TIGR03173">
    <property type="entry name" value="pbuX"/>
    <property type="match status" value="1"/>
</dbReference>